<dbReference type="UniPathway" id="UPA00232"/>
<dbReference type="Pfam" id="PF01136">
    <property type="entry name" value="Peptidase_U32"/>
    <property type="match status" value="1"/>
</dbReference>
<keyword evidence="1" id="KW-0479">Metal-binding</keyword>
<dbReference type="AlphaFoldDB" id="W8KL88"/>
<keyword evidence="2" id="KW-0378">Hydrolase</keyword>
<dbReference type="EMBL" id="CP007268">
    <property type="protein sequence ID" value="AHK79933.1"/>
    <property type="molecule type" value="Genomic_DNA"/>
</dbReference>
<reference evidence="3" key="2">
    <citation type="submission" date="2014-02" db="EMBL/GenBank/DDBJ databases">
        <title>Draft Genome Sequence of extremely halophilic bacteria Halorhodospira halochloris.</title>
        <authorList>
            <person name="Singh K.S."/>
        </authorList>
    </citation>
    <scope>NUCLEOTIDE SEQUENCE [LARGE SCALE GENOMIC DNA]</scope>
    <source>
        <strain evidence="3">A</strain>
    </source>
</reference>
<feature type="binding site" evidence="1">
    <location>
        <position position="190"/>
    </location>
    <ligand>
        <name>[4Fe-4S] cluster</name>
        <dbReference type="ChEBI" id="CHEBI:49883"/>
    </ligand>
</feature>
<dbReference type="InterPro" id="IPR043693">
    <property type="entry name" value="UbiV"/>
</dbReference>
<comment type="pathway">
    <text evidence="1">Cofactor biosynthesis; ubiquinone biosynthesis.</text>
</comment>
<protein>
    <recommendedName>
        <fullName evidence="1">Ubiquinone biosynthesis protein UbiV</fullName>
    </recommendedName>
</protein>
<keyword evidence="2" id="KW-0645">Protease</keyword>
<keyword evidence="1" id="KW-0831">Ubiquinone biosynthesis</keyword>
<dbReference type="InterPro" id="IPR001539">
    <property type="entry name" value="Peptidase_U32"/>
</dbReference>
<dbReference type="KEGG" id="hhc:M911_13115"/>
<feature type="binding site" evidence="1">
    <location>
        <position position="186"/>
    </location>
    <ligand>
        <name>[4Fe-4S] cluster</name>
        <dbReference type="ChEBI" id="CHEBI:49883"/>
    </ligand>
</feature>
<dbReference type="PANTHER" id="PTHR30217:SF11">
    <property type="entry name" value="UBIQUINONE BIOSYNTHESIS PROTEIN UBIV"/>
    <property type="match status" value="1"/>
</dbReference>
<dbReference type="PANTHER" id="PTHR30217">
    <property type="entry name" value="PEPTIDASE U32 FAMILY"/>
    <property type="match status" value="1"/>
</dbReference>
<dbReference type="NCBIfam" id="NF011991">
    <property type="entry name" value="PRK15447.1"/>
    <property type="match status" value="1"/>
</dbReference>
<keyword evidence="1" id="KW-0408">Iron</keyword>
<dbReference type="RefSeq" id="WP_025282442.1">
    <property type="nucleotide sequence ID" value="NZ_CP007268.1"/>
</dbReference>
<sequence>MKLSLGPIPYYWPRERVMDFYKAIETAPVDIVYLGETVCSKRRELRAADWLELADRLSESGKTVVMSTLALMEAESERLALERLVNNGRYMIEANDATGLGLSMGKPFVAGPHINTYNAGTLKELADVGAVRWVMPVELSRDILAAMHAARPEGLETEVWGFGRLPLAFSARCFTARARNLPKDSCELACIDYPGGLSMSTQDGKGFLTINGIELQSADPCNLIEAVPELLDMGVEVLRISPEPEGTEQVIQAFRDCVEGTRSSAQAMEQIRDLYPRFSNGYWKGEAGMNWQESLSA</sequence>
<name>W8KL88_9GAMM</name>
<dbReference type="Proteomes" id="UP000019442">
    <property type="component" value="Chromosome"/>
</dbReference>
<dbReference type="GO" id="GO:0046872">
    <property type="term" value="F:metal ion binding"/>
    <property type="evidence" value="ECO:0007669"/>
    <property type="project" value="UniProtKB-KW"/>
</dbReference>
<comment type="function">
    <text evidence="1">Required for O(2)-independent ubiquinone (coenzyme Q) biosynthesis. Together with UbiU, is essential for the C6-hydroxylation reaction in the oxygen-independent ubiquinone biosynthesis pathway.</text>
</comment>
<dbReference type="HOGENOM" id="CLU_056172_0_0_6"/>
<accession>W8KL88</accession>
<dbReference type="GO" id="GO:0051539">
    <property type="term" value="F:4 iron, 4 sulfur cluster binding"/>
    <property type="evidence" value="ECO:0007669"/>
    <property type="project" value="UniProtKB-UniRule"/>
</dbReference>
<evidence type="ECO:0000313" key="3">
    <source>
        <dbReference type="Proteomes" id="UP000019442"/>
    </source>
</evidence>
<dbReference type="InterPro" id="IPR051454">
    <property type="entry name" value="RNA/ubiquinone_mod_enzymes"/>
</dbReference>
<dbReference type="PATRIC" id="fig|1354791.3.peg.3110"/>
<keyword evidence="3" id="KW-1185">Reference proteome</keyword>
<dbReference type="OrthoDB" id="8523349at2"/>
<dbReference type="GO" id="GO:0008233">
    <property type="term" value="F:peptidase activity"/>
    <property type="evidence" value="ECO:0007669"/>
    <property type="project" value="UniProtKB-KW"/>
</dbReference>
<reference evidence="2 3" key="1">
    <citation type="journal article" date="2014" name="J Genomics">
        <title>Draft Genome Sequence of the Extremely Halophilic Phototrophic Purple Sulfur Bacterium Halorhodospira halochloris.</title>
        <authorList>
            <person name="Singh K.S."/>
            <person name="Kirksey J."/>
            <person name="Hoff W.D."/>
            <person name="Deole R."/>
        </authorList>
    </citation>
    <scope>NUCLEOTIDE SEQUENCE [LARGE SCALE GENOMIC DNA]</scope>
    <source>
        <strain evidence="2 3">A</strain>
    </source>
</reference>
<dbReference type="GO" id="GO:0006508">
    <property type="term" value="P:proteolysis"/>
    <property type="evidence" value="ECO:0007669"/>
    <property type="project" value="UniProtKB-KW"/>
</dbReference>
<organism evidence="2 3">
    <name type="scientific">Ectothiorhodospira haloalkaliphila</name>
    <dbReference type="NCBI Taxonomy" id="421628"/>
    <lineage>
        <taxon>Bacteria</taxon>
        <taxon>Pseudomonadati</taxon>
        <taxon>Pseudomonadota</taxon>
        <taxon>Gammaproteobacteria</taxon>
        <taxon>Chromatiales</taxon>
        <taxon>Ectothiorhodospiraceae</taxon>
        <taxon>Ectothiorhodospira</taxon>
    </lineage>
</organism>
<keyword evidence="1" id="KW-0411">Iron-sulfur</keyword>
<dbReference type="HAMAP" id="MF_02233">
    <property type="entry name" value="UbiV"/>
    <property type="match status" value="1"/>
</dbReference>
<feature type="binding site" evidence="1">
    <location>
        <position position="39"/>
    </location>
    <ligand>
        <name>[4Fe-4S] cluster</name>
        <dbReference type="ChEBI" id="CHEBI:49883"/>
    </ligand>
</feature>
<keyword evidence="1" id="KW-0004">4Fe-4S</keyword>
<dbReference type="GO" id="GO:0006744">
    <property type="term" value="P:ubiquinone biosynthetic process"/>
    <property type="evidence" value="ECO:0007669"/>
    <property type="project" value="UniProtKB-UniRule"/>
</dbReference>
<proteinExistence type="inferred from homology"/>
<comment type="cofactor">
    <cofactor evidence="1">
        <name>[4Fe-4S] cluster</name>
        <dbReference type="ChEBI" id="CHEBI:49883"/>
    </cofactor>
</comment>
<comment type="subunit">
    <text evidence="1">Forms a heterodimer with UbiU.</text>
</comment>
<evidence type="ECO:0000313" key="2">
    <source>
        <dbReference type="EMBL" id="AHK79933.1"/>
    </source>
</evidence>
<feature type="binding site" evidence="1">
    <location>
        <position position="173"/>
    </location>
    <ligand>
        <name>[4Fe-4S] cluster</name>
        <dbReference type="ChEBI" id="CHEBI:49883"/>
    </ligand>
</feature>
<gene>
    <name evidence="1" type="primary">ubiV</name>
    <name evidence="2" type="ORF">M911_13115</name>
</gene>
<comment type="similarity">
    <text evidence="1">Belongs to the peptidase U32 family. UbiV subfamily.</text>
</comment>
<evidence type="ECO:0000256" key="1">
    <source>
        <dbReference type="HAMAP-Rule" id="MF_02233"/>
    </source>
</evidence>